<dbReference type="EMBL" id="CAJNOG010000576">
    <property type="protein sequence ID" value="CAF1302884.1"/>
    <property type="molecule type" value="Genomic_DNA"/>
</dbReference>
<feature type="region of interest" description="Disordered" evidence="1">
    <location>
        <begin position="609"/>
        <end position="659"/>
    </location>
</feature>
<evidence type="ECO:0000256" key="1">
    <source>
        <dbReference type="SAM" id="MobiDB-lite"/>
    </source>
</evidence>
<organism evidence="3 4">
    <name type="scientific">Adineta steineri</name>
    <dbReference type="NCBI Taxonomy" id="433720"/>
    <lineage>
        <taxon>Eukaryota</taxon>
        <taxon>Metazoa</taxon>
        <taxon>Spiralia</taxon>
        <taxon>Gnathifera</taxon>
        <taxon>Rotifera</taxon>
        <taxon>Eurotatoria</taxon>
        <taxon>Bdelloidea</taxon>
        <taxon>Adinetida</taxon>
        <taxon>Adinetidae</taxon>
        <taxon>Adineta</taxon>
    </lineage>
</organism>
<dbReference type="InterPro" id="IPR011044">
    <property type="entry name" value="Quino_amine_DH_bsu"/>
</dbReference>
<comment type="caution">
    <text evidence="3">The sequence shown here is derived from an EMBL/GenBank/DDBJ whole genome shotgun (WGS) entry which is preliminary data.</text>
</comment>
<reference evidence="3" key="1">
    <citation type="submission" date="2021-02" db="EMBL/GenBank/DDBJ databases">
        <authorList>
            <person name="Nowell W R."/>
        </authorList>
    </citation>
    <scope>NUCLEOTIDE SEQUENCE</scope>
</reference>
<accession>A0A815DUJ2</accession>
<dbReference type="InterPro" id="IPR011042">
    <property type="entry name" value="6-blade_b-propeller_TolB-like"/>
</dbReference>
<feature type="compositionally biased region" description="Basic residues" evidence="1">
    <location>
        <begin position="638"/>
        <end position="654"/>
    </location>
</feature>
<evidence type="ECO:0000256" key="2">
    <source>
        <dbReference type="SAM" id="Phobius"/>
    </source>
</evidence>
<feature type="compositionally biased region" description="Acidic residues" evidence="1">
    <location>
        <begin position="616"/>
        <end position="625"/>
    </location>
</feature>
<keyword evidence="2" id="KW-0472">Membrane</keyword>
<dbReference type="Proteomes" id="UP000663845">
    <property type="component" value="Unassembled WGS sequence"/>
</dbReference>
<gene>
    <name evidence="3" type="ORF">JYZ213_LOCUS32417</name>
</gene>
<dbReference type="SUPFAM" id="SSF63829">
    <property type="entry name" value="Calcium-dependent phosphotriesterase"/>
    <property type="match status" value="1"/>
</dbReference>
<protein>
    <submittedName>
        <fullName evidence="3">Uncharacterized protein</fullName>
    </submittedName>
</protein>
<keyword evidence="2" id="KW-1133">Transmembrane helix</keyword>
<evidence type="ECO:0000313" key="4">
    <source>
        <dbReference type="Proteomes" id="UP000663845"/>
    </source>
</evidence>
<feature type="transmembrane region" description="Helical" evidence="2">
    <location>
        <begin position="402"/>
        <end position="424"/>
    </location>
</feature>
<sequence>MVNDPVSDSHDPLLESLEEEINQPSRCKRNQIIIIGLCSIVLLSLFTLTLVFVATRIQHTSSVTINTTMTKPTTTKQQVSGICVGVSWNPIGDILLKSDYVSSFAVDNDFNIYISNSHLNTLQKWPPGASEPISLFNGHFPATPLFYHSLTDSLYFFYIFNDTQGVYKLVNGSSTPITVFRSNGKGWNLDQLDTNCIGLYVNSVGDVFVLDGGRHRIVKWKADGSSQILIGGRQKEEYISDPFPFPQGFNVDEMNDFAYVITGASGHPTKRFSSGSLYGVTVLGGGPSTVLSDAPGDYIEPQAILVDKMGNILIAENAKVTRWTLDAKYIGIAVGGILGGGATSISFPDRLAFDRLENLYVYDHNDKKLEQEEIFLEAPELKQQSLSKSRWFHSFLSTHHRIFYTILILLLIISGIMAITVICYKTYNKDKSAPTFSTQLRSGSVYRKSKSPEGLGQMKLYIRKPTRDGKRGRFQKLRFPVARYSRREFPFNGPFLSFTPWIPIFADRLTRQTIIFYRQEAVIYILPPLINFYGKMFSVAELIAFDYASLVSSGTQPMNSINMLSYFQPTPLYGAGIPRISSLTGGFVGGIRTDYDAFIIPKYPRTQTVKDIPQQTEEDDDDDDNSAPSYSQNDYKRSRPRQRYRKRPYRRPRRPGISNETAQSYPAVLYIWSGQNSSVENAADFIAVIDFDEDSTSYGHILKIVPLVSDNAKKVGQTGNEPHHASLSSDGRYYISGGMLSFLSNQAEVFVWKVPKNPMDASKFLYALDVPAACPDEFQPIDDGKFLLSMMCNENATSPGDMVIIDVKTRSAKSFLKDASSLIDFNPHGYGIINDKSVFAGDYIDPISLTGTDPANIIFRNTLRYFDSDGTLKRTYQIPFPTEPDAFSGIGQGDGFMEVKAIPNDPFGRSYAAVNNYQKRISACIMSFFPDGKRVLMTFQMRFVLLFDISKPKKPVILHVFDFCSDRALDHIQIQVPDSDQVSTFPEFCAKNNNRIGAHIIHHPKGENRFIVVNYFLHFGLAQFSGTRTVHAFKLNKDLTNPIYDIKHQLASFDIKFIDKSLSGSCYETKTCAKKLKVLHVGNALWPTYLIRQEFYKAYENDLEMNQVNIFMCFHPAAMCEMFMPFNRTLIVIASTRYELGRYGKEDWINWNKNLQIIATNPRNVVAGNNLYDAEYIRYFTGIKAIVLPSLCAYTNVSYAPKIKKPFLITPIHGKEFPIEFTLNLTNALQRLKVSINVSHLREVYKDHYEYSQLVQHPGIIYVPYQVSLMSLFEQYRMNIPLFFPSLELLTEWHYKYHVVRERTWGGIFESLKNSSILPGVLNSNIPDPNNEFDRDAIRYWLKFADFYQWPYITYFNSIDDLVVKLNNTNLMEISQNMKAHNTIVKRKLHEQWRQILEKIN</sequence>
<feature type="transmembrane region" description="Helical" evidence="2">
    <location>
        <begin position="32"/>
        <end position="54"/>
    </location>
</feature>
<proteinExistence type="predicted"/>
<dbReference type="SUPFAM" id="SSF50969">
    <property type="entry name" value="YVTN repeat-like/Quinoprotein amine dehydrogenase"/>
    <property type="match status" value="1"/>
</dbReference>
<evidence type="ECO:0000313" key="3">
    <source>
        <dbReference type="EMBL" id="CAF1302884.1"/>
    </source>
</evidence>
<name>A0A815DUJ2_9BILA</name>
<keyword evidence="2" id="KW-0812">Transmembrane</keyword>
<dbReference type="Gene3D" id="2.120.10.30">
    <property type="entry name" value="TolB, C-terminal domain"/>
    <property type="match status" value="1"/>
</dbReference>